<reference evidence="5" key="2">
    <citation type="submission" date="2025-08" db="UniProtKB">
        <authorList>
            <consortium name="RefSeq"/>
        </authorList>
    </citation>
    <scope>IDENTIFICATION</scope>
    <source>
        <tissue evidence="5">Whole plant</tissue>
    </source>
</reference>
<dbReference type="Proteomes" id="UP000515211">
    <property type="component" value="Chromosome 9"/>
</dbReference>
<proteinExistence type="predicted"/>
<evidence type="ECO:0000313" key="4">
    <source>
        <dbReference type="Proteomes" id="UP000515211"/>
    </source>
</evidence>
<evidence type="ECO:0000313" key="5">
    <source>
        <dbReference type="RefSeq" id="XP_015941350.1"/>
    </source>
</evidence>
<name>A0A6P4BK79_ARADU</name>
<feature type="region of interest" description="Disordered" evidence="1">
    <location>
        <begin position="1"/>
        <end position="20"/>
    </location>
</feature>
<reference evidence="4" key="1">
    <citation type="journal article" date="2016" name="Nat. Genet.">
        <title>The genome sequences of Arachis duranensis and Arachis ipaensis, the diploid ancestors of cultivated peanut.</title>
        <authorList>
            <person name="Bertioli D.J."/>
            <person name="Cannon S.B."/>
            <person name="Froenicke L."/>
            <person name="Huang G."/>
            <person name="Farmer A.D."/>
            <person name="Cannon E.K."/>
            <person name="Liu X."/>
            <person name="Gao D."/>
            <person name="Clevenger J."/>
            <person name="Dash S."/>
            <person name="Ren L."/>
            <person name="Moretzsohn M.C."/>
            <person name="Shirasawa K."/>
            <person name="Huang W."/>
            <person name="Vidigal B."/>
            <person name="Abernathy B."/>
            <person name="Chu Y."/>
            <person name="Niederhuth C.E."/>
            <person name="Umale P."/>
            <person name="Araujo A.C."/>
            <person name="Kozik A."/>
            <person name="Kim K.D."/>
            <person name="Burow M.D."/>
            <person name="Varshney R.K."/>
            <person name="Wang X."/>
            <person name="Zhang X."/>
            <person name="Barkley N."/>
            <person name="Guimaraes P.M."/>
            <person name="Isobe S."/>
            <person name="Guo B."/>
            <person name="Liao B."/>
            <person name="Stalker H.T."/>
            <person name="Schmitz R.J."/>
            <person name="Scheffler B.E."/>
            <person name="Leal-Bertioli S.C."/>
            <person name="Xun X."/>
            <person name="Jackson S.A."/>
            <person name="Michelmore R."/>
            <person name="Ozias-Akins P."/>
        </authorList>
    </citation>
    <scope>NUCLEOTIDE SEQUENCE [LARGE SCALE GENOMIC DNA]</scope>
    <source>
        <strain evidence="4">cv. V14167</strain>
    </source>
</reference>
<dbReference type="InterPro" id="IPR040256">
    <property type="entry name" value="At4g02000-like"/>
</dbReference>
<dbReference type="InterPro" id="IPR025836">
    <property type="entry name" value="Zn_knuckle_CX2CX4HX4C"/>
</dbReference>
<organism evidence="4 5">
    <name type="scientific">Arachis duranensis</name>
    <name type="common">Wild peanut</name>
    <dbReference type="NCBI Taxonomy" id="130453"/>
    <lineage>
        <taxon>Eukaryota</taxon>
        <taxon>Viridiplantae</taxon>
        <taxon>Streptophyta</taxon>
        <taxon>Embryophyta</taxon>
        <taxon>Tracheophyta</taxon>
        <taxon>Spermatophyta</taxon>
        <taxon>Magnoliopsida</taxon>
        <taxon>eudicotyledons</taxon>
        <taxon>Gunneridae</taxon>
        <taxon>Pentapetalae</taxon>
        <taxon>rosids</taxon>
        <taxon>fabids</taxon>
        <taxon>Fabales</taxon>
        <taxon>Fabaceae</taxon>
        <taxon>Papilionoideae</taxon>
        <taxon>50 kb inversion clade</taxon>
        <taxon>dalbergioids sensu lato</taxon>
        <taxon>Dalbergieae</taxon>
        <taxon>Pterocarpus clade</taxon>
        <taxon>Arachis</taxon>
    </lineage>
</organism>
<keyword evidence="4" id="KW-1185">Reference proteome</keyword>
<dbReference type="RefSeq" id="XP_015941350.1">
    <property type="nucleotide sequence ID" value="XM_016085864.1"/>
</dbReference>
<dbReference type="GeneID" id="107466854"/>
<evidence type="ECO:0000256" key="1">
    <source>
        <dbReference type="SAM" id="MobiDB-lite"/>
    </source>
</evidence>
<evidence type="ECO:0000259" key="3">
    <source>
        <dbReference type="Pfam" id="PF14392"/>
    </source>
</evidence>
<dbReference type="AlphaFoldDB" id="A0A6P4BK79"/>
<feature type="domain" description="DUF4283" evidence="2">
    <location>
        <begin position="41"/>
        <end position="114"/>
    </location>
</feature>
<dbReference type="OrthoDB" id="1748760at2759"/>
<dbReference type="PANTHER" id="PTHR31286:SF178">
    <property type="entry name" value="DUF4283 DOMAIN-CONTAINING PROTEIN"/>
    <property type="match status" value="1"/>
</dbReference>
<dbReference type="InterPro" id="IPR025558">
    <property type="entry name" value="DUF4283"/>
</dbReference>
<dbReference type="Pfam" id="PF14111">
    <property type="entry name" value="DUF4283"/>
    <property type="match status" value="1"/>
</dbReference>
<dbReference type="Pfam" id="PF14392">
    <property type="entry name" value="zf-CCHC_4"/>
    <property type="match status" value="1"/>
</dbReference>
<protein>
    <submittedName>
        <fullName evidence="5">Uncharacterized protein LOC107466854</fullName>
    </submittedName>
</protein>
<feature type="domain" description="Zinc knuckle CX2CX4HX4C" evidence="3">
    <location>
        <begin position="180"/>
        <end position="223"/>
    </location>
</feature>
<sequence length="236" mass="26994">MDTLGGNQQHTREEDKENTEEVVVLEEEDISEGLHACLRSLNGRIFADRTFSTSTMEGVMTAIWGRPEGLRVVDKGKNQFQFFFDKDTDVARVERGSPWLFKNFILHVIRWKEDPMEGQNAISTFSIWVQIWGLSEQFKTIEVGRKLGMKIGSVVDVGLYEVRGKETRIIKANVEMEGDRRLRDSMKITGPNKKLIEVGLRYERLGTFCTYCALLGHDSKHCQQLLDDSASDSVRE</sequence>
<accession>A0A6P4BK79</accession>
<evidence type="ECO:0000259" key="2">
    <source>
        <dbReference type="Pfam" id="PF14111"/>
    </source>
</evidence>
<dbReference type="KEGG" id="adu:107466854"/>
<gene>
    <name evidence="5" type="primary">LOC107466854</name>
</gene>
<dbReference type="PANTHER" id="PTHR31286">
    <property type="entry name" value="GLYCINE-RICH CELL WALL STRUCTURAL PROTEIN 1.8-LIKE"/>
    <property type="match status" value="1"/>
</dbReference>